<organism evidence="3 4">
    <name type="scientific">Collybiopsis confluens</name>
    <dbReference type="NCBI Taxonomy" id="2823264"/>
    <lineage>
        <taxon>Eukaryota</taxon>
        <taxon>Fungi</taxon>
        <taxon>Dikarya</taxon>
        <taxon>Basidiomycota</taxon>
        <taxon>Agaricomycotina</taxon>
        <taxon>Agaricomycetes</taxon>
        <taxon>Agaricomycetidae</taxon>
        <taxon>Agaricales</taxon>
        <taxon>Marasmiineae</taxon>
        <taxon>Omphalotaceae</taxon>
        <taxon>Collybiopsis</taxon>
    </lineage>
</organism>
<dbReference type="InterPro" id="IPR046985">
    <property type="entry name" value="IP5"/>
</dbReference>
<dbReference type="Pfam" id="PF22669">
    <property type="entry name" value="Exo_endo_phos2"/>
    <property type="match status" value="2"/>
</dbReference>
<feature type="region of interest" description="Disordered" evidence="1">
    <location>
        <begin position="577"/>
        <end position="613"/>
    </location>
</feature>
<dbReference type="Pfam" id="PF21310">
    <property type="entry name" value="OCRL-like_ASH"/>
    <property type="match status" value="1"/>
</dbReference>
<proteinExistence type="predicted"/>
<dbReference type="OrthoDB" id="7862313at2759"/>
<protein>
    <recommendedName>
        <fullName evidence="2">Inositol polyphosphate-related phosphatase domain-containing protein</fullName>
    </recommendedName>
</protein>
<name>A0A8H5MED6_9AGAR</name>
<dbReference type="SMART" id="SM00128">
    <property type="entry name" value="IPPc"/>
    <property type="match status" value="1"/>
</dbReference>
<dbReference type="PANTHER" id="PTHR11200:SF300">
    <property type="entry name" value="TYPE II INOSITOL 1,4,5-TRISPHOSPHATE 5-PHOSPHATASE"/>
    <property type="match status" value="1"/>
</dbReference>
<reference evidence="3 4" key="1">
    <citation type="journal article" date="2020" name="ISME J.">
        <title>Uncovering the hidden diversity of litter-decomposition mechanisms in mushroom-forming fungi.</title>
        <authorList>
            <person name="Floudas D."/>
            <person name="Bentzer J."/>
            <person name="Ahren D."/>
            <person name="Johansson T."/>
            <person name="Persson P."/>
            <person name="Tunlid A."/>
        </authorList>
    </citation>
    <scope>NUCLEOTIDE SEQUENCE [LARGE SCALE GENOMIC DNA]</scope>
    <source>
        <strain evidence="3 4">CBS 406.79</strain>
    </source>
</reference>
<evidence type="ECO:0000259" key="2">
    <source>
        <dbReference type="SMART" id="SM00128"/>
    </source>
</evidence>
<feature type="compositionally biased region" description="Basic and acidic residues" evidence="1">
    <location>
        <begin position="588"/>
        <end position="599"/>
    </location>
</feature>
<dbReference type="InterPro" id="IPR013783">
    <property type="entry name" value="Ig-like_fold"/>
</dbReference>
<dbReference type="InterPro" id="IPR036691">
    <property type="entry name" value="Endo/exonu/phosph_ase_sf"/>
</dbReference>
<evidence type="ECO:0000313" key="4">
    <source>
        <dbReference type="Proteomes" id="UP000518752"/>
    </source>
</evidence>
<gene>
    <name evidence="3" type="ORF">D9757_002587</name>
</gene>
<dbReference type="Gene3D" id="2.60.40.10">
    <property type="entry name" value="Immunoglobulins"/>
    <property type="match status" value="1"/>
</dbReference>
<dbReference type="GO" id="GO:0046856">
    <property type="term" value="P:phosphatidylinositol dephosphorylation"/>
    <property type="evidence" value="ECO:0007669"/>
    <property type="project" value="InterPro"/>
</dbReference>
<dbReference type="SUPFAM" id="SSF56219">
    <property type="entry name" value="DNase I-like"/>
    <property type="match status" value="1"/>
</dbReference>
<dbReference type="PANTHER" id="PTHR11200">
    <property type="entry name" value="INOSITOL 5-PHOSPHATASE"/>
    <property type="match status" value="1"/>
</dbReference>
<feature type="domain" description="Inositol polyphosphate-related phosphatase" evidence="2">
    <location>
        <begin position="375"/>
        <end position="777"/>
    </location>
</feature>
<accession>A0A8H5MED6</accession>
<feature type="compositionally biased region" description="Polar residues" evidence="1">
    <location>
        <begin position="600"/>
        <end position="613"/>
    </location>
</feature>
<dbReference type="GO" id="GO:0004439">
    <property type="term" value="F:phosphatidylinositol-4,5-bisphosphate 5-phosphatase activity"/>
    <property type="evidence" value="ECO:0007669"/>
    <property type="project" value="TreeGrafter"/>
</dbReference>
<dbReference type="AlphaFoldDB" id="A0A8H5MED6"/>
<keyword evidence="4" id="KW-1185">Reference proteome</keyword>
<dbReference type="EMBL" id="JAACJN010000014">
    <property type="protein sequence ID" value="KAF5390606.1"/>
    <property type="molecule type" value="Genomic_DNA"/>
</dbReference>
<dbReference type="InterPro" id="IPR000300">
    <property type="entry name" value="IPPc"/>
</dbReference>
<dbReference type="Gene3D" id="3.60.10.10">
    <property type="entry name" value="Endonuclease/exonuclease/phosphatase"/>
    <property type="match status" value="1"/>
</dbReference>
<dbReference type="Proteomes" id="UP000518752">
    <property type="component" value="Unassembled WGS sequence"/>
</dbReference>
<dbReference type="InterPro" id="IPR008936">
    <property type="entry name" value="Rho_GTPase_activation_prot"/>
</dbReference>
<dbReference type="InterPro" id="IPR048869">
    <property type="entry name" value="OCRL-1_2_ASH"/>
</dbReference>
<dbReference type="Gene3D" id="1.10.555.10">
    <property type="entry name" value="Rho GTPase activation protein"/>
    <property type="match status" value="1"/>
</dbReference>
<sequence length="1133" mass="125433">MSRLETSIRSLLRPSDEIKLVLECVTLKENVVQDPSAAGDYAWRQRRVVAIVIHKDELTGWEEGSVFVLKSKEIYRIFPIYGPHFSITMAQLNLEGPDPKQPRSAFKVTIHPGHTLFGSEPLDLVTFDVPGLKNIAAECKRLKELSEIVPEATSPTGAYNWLEPYATDTIYIPSCSSLCYTSWVIAYFGTVTSTFPDLRDICKPLHTRLSSTTAGIPSDDTGDDLTLIRDHWARIRARIQCRKGRARLNLRLGTFNVNGKTPSQDLAAWVQGSTAGRTTETEDASTVSSLLAVKEISPFSIGEIVKDPFDSQEIMASQSSTTLSTAAASANTTHSPLPIVSSASFFAGSINTASTFTLSSNTTDTQYDASTLASTDVASVAPENVLSLESPEVPVVPVSPGDSEIRPKDPDLLVLGFEELDLSTEALLYSTSTAREDAWIMAVFAALGKKADKYEKLCSKQLVGMLIIIFVKKTLRSCFSNIMSASAGSGIMGLLGNKGGVAIRLTFTPPVSSLDALDLAPNPVIDGANNCHHGIENLGSTTLTFAVTHLAAFDEMAEKRNADFHDLSKRLTFSSSALSDPGSGTGVDGDKKDSDDRQSVKSSESTNSGGTATSVTVPEKLGVFESDALFWIVGRYIDHLLPKNRLISQSLDLNYRIDLPDADVRELLSSDSWKDKLDILLYYDQLKTAMRTNRAFDIFFEHEISHLPTYRFGSGLAADSLGYDTKRKPAFTDRILYAFSPLTAQVSQSSYEAQRSITFSDHRPLSADFTVDVDLYDKHQLHATVTNLFRQVQSIDEVQARVKTKLSHSSIDFGDLFYKREQTRRFTFHNCGKVPLAFSFIPAEMHSGHFPEWLSTSHMTGLLLPDEVVEITLTAFVNNATASRLNLGSCNLNHTLILHTLMAKDHFISVTAKYHYTCFANRLSRLVRLPGPIRKMQSQNDLMSEDRAINAPREIMRLVKWLMSCAQPAVRGHHLRALPLFTDKVQEDLFIADADFEIVDDIREHLDTGHEFPYSHETKERTISLAFGATLVEILNSLPECMIPVELHGKCAGVSSRDEAFEILDLLPQETVNVWISLTAFLHYFVHKESLAADADKISATFVPVFFGILRDDMPSRTVTPLRFQSFIKHFIE</sequence>
<comment type="caution">
    <text evidence="3">The sequence shown here is derived from an EMBL/GenBank/DDBJ whole genome shotgun (WGS) entry which is preliminary data.</text>
</comment>
<dbReference type="SUPFAM" id="SSF48350">
    <property type="entry name" value="GTPase activation domain, GAP"/>
    <property type="match status" value="1"/>
</dbReference>
<evidence type="ECO:0000313" key="3">
    <source>
        <dbReference type="EMBL" id="KAF5390606.1"/>
    </source>
</evidence>
<evidence type="ECO:0000256" key="1">
    <source>
        <dbReference type="SAM" id="MobiDB-lite"/>
    </source>
</evidence>